<gene>
    <name evidence="1" type="ORF">MKP09_09380</name>
</gene>
<protein>
    <submittedName>
        <fullName evidence="1">Uncharacterized protein</fullName>
    </submittedName>
</protein>
<sequence>MYLLKPAAPFVGKQFYSPRYASPDEETVFPDLRQTVYWNSNVVTDKKGEAKVSFYTSESKGSYLILIQGTDLKGGFGTLMAPLHINTQ</sequence>
<organism evidence="1 2">
    <name type="scientific">Niabella ginsengisoli</name>
    <dbReference type="NCBI Taxonomy" id="522298"/>
    <lineage>
        <taxon>Bacteria</taxon>
        <taxon>Pseudomonadati</taxon>
        <taxon>Bacteroidota</taxon>
        <taxon>Chitinophagia</taxon>
        <taxon>Chitinophagales</taxon>
        <taxon>Chitinophagaceae</taxon>
        <taxon>Niabella</taxon>
    </lineage>
</organism>
<name>A0ABS9SID3_9BACT</name>
<comment type="caution">
    <text evidence="1">The sequence shown here is derived from an EMBL/GenBank/DDBJ whole genome shotgun (WGS) entry which is preliminary data.</text>
</comment>
<dbReference type="EMBL" id="JAKWBL010000001">
    <property type="protein sequence ID" value="MCH5598106.1"/>
    <property type="molecule type" value="Genomic_DNA"/>
</dbReference>
<evidence type="ECO:0000313" key="2">
    <source>
        <dbReference type="Proteomes" id="UP001202248"/>
    </source>
</evidence>
<reference evidence="1 2" key="1">
    <citation type="submission" date="2022-02" db="EMBL/GenBank/DDBJ databases">
        <authorList>
            <person name="Min J."/>
        </authorList>
    </citation>
    <scope>NUCLEOTIDE SEQUENCE [LARGE SCALE GENOMIC DNA]</scope>
    <source>
        <strain evidence="1 2">GR10-1</strain>
    </source>
</reference>
<dbReference type="RefSeq" id="WP_240827454.1">
    <property type="nucleotide sequence ID" value="NZ_JAKWBL010000001.1"/>
</dbReference>
<proteinExistence type="predicted"/>
<keyword evidence="2" id="KW-1185">Reference proteome</keyword>
<dbReference type="Proteomes" id="UP001202248">
    <property type="component" value="Unassembled WGS sequence"/>
</dbReference>
<evidence type="ECO:0000313" key="1">
    <source>
        <dbReference type="EMBL" id="MCH5598106.1"/>
    </source>
</evidence>
<accession>A0ABS9SID3</accession>